<dbReference type="InterPro" id="IPR052073">
    <property type="entry name" value="Amide_Lactam_Regulators"/>
</dbReference>
<evidence type="ECO:0000256" key="1">
    <source>
        <dbReference type="ARBA" id="ARBA00022723"/>
    </source>
</evidence>
<evidence type="ECO:0000256" key="7">
    <source>
        <dbReference type="SAM" id="MobiDB-lite"/>
    </source>
</evidence>
<dbReference type="PANTHER" id="PTHR47171">
    <property type="entry name" value="FARA-RELATED"/>
    <property type="match status" value="1"/>
</dbReference>
<keyword evidence="5" id="KW-0804">Transcription</keyword>
<evidence type="ECO:0000256" key="3">
    <source>
        <dbReference type="ARBA" id="ARBA00023015"/>
    </source>
</evidence>
<dbReference type="SMART" id="SM00906">
    <property type="entry name" value="Fungal_trans"/>
    <property type="match status" value="1"/>
</dbReference>
<dbReference type="SUPFAM" id="SSF57701">
    <property type="entry name" value="Zn2/Cys6 DNA-binding domain"/>
    <property type="match status" value="1"/>
</dbReference>
<evidence type="ECO:0000256" key="6">
    <source>
        <dbReference type="ARBA" id="ARBA00023242"/>
    </source>
</evidence>
<dbReference type="SMART" id="SM00066">
    <property type="entry name" value="GAL4"/>
    <property type="match status" value="1"/>
</dbReference>
<evidence type="ECO:0000313" key="9">
    <source>
        <dbReference type="Proteomes" id="UP000294847"/>
    </source>
</evidence>
<keyword evidence="4" id="KW-0238">DNA-binding</keyword>
<feature type="region of interest" description="Disordered" evidence="7">
    <location>
        <begin position="60"/>
        <end position="155"/>
    </location>
</feature>
<reference evidence="8 9" key="1">
    <citation type="journal article" date="2019" name="Mol. Biol. Evol.">
        <title>Blast fungal genomes show frequent chromosomal changes, gene gains and losses, and effector gene turnover.</title>
        <authorList>
            <person name="Gomez Luciano L.B."/>
            <person name="Jason Tsai I."/>
            <person name="Chuma I."/>
            <person name="Tosa Y."/>
            <person name="Chen Y.H."/>
            <person name="Li J.Y."/>
            <person name="Li M.Y."/>
            <person name="Jade Lu M.Y."/>
            <person name="Nakayashiki H."/>
            <person name="Li W.H."/>
        </authorList>
    </citation>
    <scope>NUCLEOTIDE SEQUENCE [LARGE SCALE GENOMIC DNA]</scope>
    <source>
        <strain evidence="8">MZ5-1-6</strain>
    </source>
</reference>
<dbReference type="AlphaFoldDB" id="A0A4P7NMR4"/>
<keyword evidence="3" id="KW-0805">Transcription regulation</keyword>
<organism evidence="8 9">
    <name type="scientific">Pyricularia oryzae</name>
    <name type="common">Rice blast fungus</name>
    <name type="synonym">Magnaporthe oryzae</name>
    <dbReference type="NCBI Taxonomy" id="318829"/>
    <lineage>
        <taxon>Eukaryota</taxon>
        <taxon>Fungi</taxon>
        <taxon>Dikarya</taxon>
        <taxon>Ascomycota</taxon>
        <taxon>Pezizomycotina</taxon>
        <taxon>Sordariomycetes</taxon>
        <taxon>Sordariomycetidae</taxon>
        <taxon>Magnaporthales</taxon>
        <taxon>Pyriculariaceae</taxon>
        <taxon>Pyricularia</taxon>
    </lineage>
</organism>
<evidence type="ECO:0000256" key="2">
    <source>
        <dbReference type="ARBA" id="ARBA00022833"/>
    </source>
</evidence>
<dbReference type="EMBL" id="CP034208">
    <property type="protein sequence ID" value="QBZ63342.1"/>
    <property type="molecule type" value="Genomic_DNA"/>
</dbReference>
<dbReference type="GO" id="GO:0000981">
    <property type="term" value="F:DNA-binding transcription factor activity, RNA polymerase II-specific"/>
    <property type="evidence" value="ECO:0007669"/>
    <property type="project" value="InterPro"/>
</dbReference>
<dbReference type="GO" id="GO:0003677">
    <property type="term" value="F:DNA binding"/>
    <property type="evidence" value="ECO:0007669"/>
    <property type="project" value="UniProtKB-KW"/>
</dbReference>
<protein>
    <submittedName>
        <fullName evidence="8">Uncharacterized protein</fullName>
    </submittedName>
</protein>
<evidence type="ECO:0000256" key="4">
    <source>
        <dbReference type="ARBA" id="ARBA00023125"/>
    </source>
</evidence>
<dbReference type="GO" id="GO:0006351">
    <property type="term" value="P:DNA-templated transcription"/>
    <property type="evidence" value="ECO:0007669"/>
    <property type="project" value="InterPro"/>
</dbReference>
<dbReference type="InterPro" id="IPR007219">
    <property type="entry name" value="XnlR_reg_dom"/>
</dbReference>
<keyword evidence="2" id="KW-0862">Zinc</keyword>
<sequence>METIITDWLQVEGGSNPKRKRAEQVCSACHAKKIKCDLQKRLAQGEERCTACDGANRQCDVRHSKRRSKTTNPTTNNPTTTPAAATSQPARPPEEYRRRSVVSEAHLDLRTPPSSHFSQARHNLPNTCPSYISNHSPESFRTTRTGDTGHELRTGRTASDLDTGFLQVYGPEQDIDVEEQEQEAALGHPHHNTLAFQQRELHEIFAETYSEYCFTWCPVLDPDTLLREVARSPLLANAVALAASHIRPPLLPHDGPAAYYKAATTMFYNDEEPDPLTTLQAVSLFYWWAKKPPTMIHRHSSWWWQTVIIRQAQQMNIHRETQAPKDPPEDDASPIAHAQALLSVGGHYFPAPASAVPYRPEISIRRRIWWTAFARERLTALCQSKPAVIDPEDCNIQECTLHDFPPDPTIQRKGEIFIYWVRLCGIMGRMAKQLTRASPTEPFPLHLRRELVSWVKSLPPHLVLPIQTGTTPASSFDRDIHLLHLPYFTSIIVLHLRKSARAPVPQALPAAILAASCTARILRDILARGDSRYLPAITCWYTGSAFIALLQATRIESIAAEATAGLDIITATVDQLQIMWGSAKIIRNGFDRLRSQQHQMHAQSRQPSAVSVPEAVVPESEQRITPVMSDELPELDKWESLFPFVTRDTSGIAATLLPIRREPRDATRMPTPDNMLFQDRDSYMAGLLDPFGYGSLEFADLGMPEFGV</sequence>
<accession>A0A4P7NMR4</accession>
<name>A0A4P7NMR4_PYROR</name>
<gene>
    <name evidence="8" type="ORF">PoMZ_12240</name>
</gene>
<dbReference type="InterPro" id="IPR001138">
    <property type="entry name" value="Zn2Cys6_DnaBD"/>
</dbReference>
<dbReference type="PANTHER" id="PTHR47171:SF5">
    <property type="entry name" value="ZN(II)2CYS6 TRANSCRIPTION FACTOR (EUROFUNG)"/>
    <property type="match status" value="1"/>
</dbReference>
<feature type="compositionally biased region" description="Low complexity" evidence="7">
    <location>
        <begin position="70"/>
        <end position="86"/>
    </location>
</feature>
<dbReference type="Pfam" id="PF04082">
    <property type="entry name" value="Fungal_trans"/>
    <property type="match status" value="1"/>
</dbReference>
<proteinExistence type="predicted"/>
<evidence type="ECO:0000313" key="8">
    <source>
        <dbReference type="EMBL" id="QBZ63342.1"/>
    </source>
</evidence>
<keyword evidence="6" id="KW-0539">Nucleus</keyword>
<dbReference type="PROSITE" id="PS00463">
    <property type="entry name" value="ZN2_CY6_FUNGAL_1"/>
    <property type="match status" value="1"/>
</dbReference>
<feature type="compositionally biased region" description="Polar residues" evidence="7">
    <location>
        <begin position="112"/>
        <end position="146"/>
    </location>
</feature>
<dbReference type="GO" id="GO:0008270">
    <property type="term" value="F:zinc ion binding"/>
    <property type="evidence" value="ECO:0007669"/>
    <property type="project" value="InterPro"/>
</dbReference>
<evidence type="ECO:0000256" key="5">
    <source>
        <dbReference type="ARBA" id="ARBA00023163"/>
    </source>
</evidence>
<keyword evidence="1" id="KW-0479">Metal-binding</keyword>
<dbReference type="Proteomes" id="UP000294847">
    <property type="component" value="Chromosome 5"/>
</dbReference>
<dbReference type="CDD" id="cd12148">
    <property type="entry name" value="fungal_TF_MHR"/>
    <property type="match status" value="1"/>
</dbReference>
<dbReference type="InterPro" id="IPR036864">
    <property type="entry name" value="Zn2-C6_fun-type_DNA-bd_sf"/>
</dbReference>
<dbReference type="CDD" id="cd00067">
    <property type="entry name" value="GAL4"/>
    <property type="match status" value="1"/>
</dbReference>